<name>A0A160KS12_9MICO</name>
<protein>
    <submittedName>
        <fullName evidence="1">Uncharacterized protein</fullName>
    </submittedName>
</protein>
<dbReference type="PATRIC" id="fig|33888.3.peg.1415"/>
<gene>
    <name evidence="1" type="ORF">A6122_1288</name>
</gene>
<evidence type="ECO:0000313" key="2">
    <source>
        <dbReference type="Proteomes" id="UP000077071"/>
    </source>
</evidence>
<evidence type="ECO:0000313" key="1">
    <source>
        <dbReference type="EMBL" id="AND16432.1"/>
    </source>
</evidence>
<dbReference type="STRING" id="33888.A6122_1288"/>
<dbReference type="KEGG" id="rtn:A6122_1288"/>
<dbReference type="EMBL" id="CP015515">
    <property type="protein sequence ID" value="AND16432.1"/>
    <property type="molecule type" value="Genomic_DNA"/>
</dbReference>
<accession>A0A160KS12</accession>
<keyword evidence="2" id="KW-1185">Reference proteome</keyword>
<dbReference type="AlphaFoldDB" id="A0A160KS12"/>
<sequence length="289" mass="30544">MSEAGARLPGRAVVHSSTGRFPARFCTVPKPPRRMSVAIDILEHMFEHGQMSPPSPLVSAETAEAAEPLLRQLASVKELQSRIREMQAATLETSSLATLPAFSSVLPGGSLKQGAAYSVEGSMSLAMGLLAGPSAEGSWCGVVGVPEFGAEAAAGMGIDLERLVLVPSPAEHWLTVTAALIDVLTVVLTRPPASVSSADVSRLGARLRQRGAALVVLGEWPQAEARLSIRSSRWEGLGAGHGYLRSREAMVDVVGRAGTRVRTVRMSMPGLEHAFGSQSEHGRLRERAV</sequence>
<organism evidence="1 2">
    <name type="scientific">Rathayibacter tritici</name>
    <dbReference type="NCBI Taxonomy" id="33888"/>
    <lineage>
        <taxon>Bacteria</taxon>
        <taxon>Bacillati</taxon>
        <taxon>Actinomycetota</taxon>
        <taxon>Actinomycetes</taxon>
        <taxon>Micrococcales</taxon>
        <taxon>Microbacteriaceae</taxon>
        <taxon>Rathayibacter</taxon>
    </lineage>
</organism>
<reference evidence="1 2" key="1">
    <citation type="submission" date="2016-05" db="EMBL/GenBank/DDBJ databases">
        <title>Complete genome sequence of Rathayibacter tritici NCPPB 1953.</title>
        <authorList>
            <person name="Park J."/>
            <person name="Lee H.-H."/>
            <person name="Lee S.-W."/>
            <person name="Seo Y.-S."/>
        </authorList>
    </citation>
    <scope>NUCLEOTIDE SEQUENCE [LARGE SCALE GENOMIC DNA]</scope>
    <source>
        <strain evidence="1 2">NCPPB 1953</strain>
    </source>
</reference>
<proteinExistence type="predicted"/>
<dbReference type="Proteomes" id="UP000077071">
    <property type="component" value="Chromosome"/>
</dbReference>